<sequence>MKHAAYVMVPIDEPPAVLPGGKPTSRADGMRTLSVNIPAQQHKTLRRLAAETDRTMQDLVSEALEDLFNKLDSN</sequence>
<dbReference type="Pfam" id="PF20605">
    <property type="entry name" value="Antitox_RHH"/>
    <property type="match status" value="1"/>
</dbReference>
<feature type="domain" description="Antitoxin-like ribbon-helix-helix" evidence="1">
    <location>
        <begin position="30"/>
        <end position="70"/>
    </location>
</feature>
<name>B8IY18_METNO</name>
<evidence type="ECO:0000313" key="2">
    <source>
        <dbReference type="EMBL" id="ACL63308.1"/>
    </source>
</evidence>
<dbReference type="InterPro" id="IPR010985">
    <property type="entry name" value="Ribbon_hlx_hlx"/>
</dbReference>
<dbReference type="Proteomes" id="UP000008207">
    <property type="component" value="Plasmid pMNOD04"/>
</dbReference>
<protein>
    <recommendedName>
        <fullName evidence="1">Antitoxin-like ribbon-helix-helix domain-containing protein</fullName>
    </recommendedName>
</protein>
<dbReference type="HOGENOM" id="CLU_2683641_0_0_5"/>
<geneLocation type="plasmid" evidence="2 3">
    <name>pMNOD04</name>
</geneLocation>
<proteinExistence type="predicted"/>
<dbReference type="KEGG" id="mno:Mnod_7715"/>
<organism evidence="2 3">
    <name type="scientific">Methylobacterium nodulans (strain LMG 21967 / CNCM I-2342 / ORS 2060)</name>
    <dbReference type="NCBI Taxonomy" id="460265"/>
    <lineage>
        <taxon>Bacteria</taxon>
        <taxon>Pseudomonadati</taxon>
        <taxon>Pseudomonadota</taxon>
        <taxon>Alphaproteobacteria</taxon>
        <taxon>Hyphomicrobiales</taxon>
        <taxon>Methylobacteriaceae</taxon>
        <taxon>Methylobacterium</taxon>
    </lineage>
</organism>
<dbReference type="EMBL" id="CP001353">
    <property type="protein sequence ID" value="ACL63308.1"/>
    <property type="molecule type" value="Genomic_DNA"/>
</dbReference>
<evidence type="ECO:0000313" key="3">
    <source>
        <dbReference type="Proteomes" id="UP000008207"/>
    </source>
</evidence>
<dbReference type="GO" id="GO:0006355">
    <property type="term" value="P:regulation of DNA-templated transcription"/>
    <property type="evidence" value="ECO:0007669"/>
    <property type="project" value="InterPro"/>
</dbReference>
<dbReference type="InterPro" id="IPR046765">
    <property type="entry name" value="Antitox_RHH"/>
</dbReference>
<keyword evidence="3" id="KW-1185">Reference proteome</keyword>
<dbReference type="OrthoDB" id="7190256at2"/>
<reference evidence="3" key="1">
    <citation type="submission" date="2009-01" db="EMBL/GenBank/DDBJ databases">
        <title>Complete sequence of plasmid 4 of Methylobacterium nodulans ORS 2060.</title>
        <authorList>
            <consortium name="US DOE Joint Genome Institute"/>
            <person name="Lucas S."/>
            <person name="Copeland A."/>
            <person name="Lapidus A."/>
            <person name="Glavina del Rio T."/>
            <person name="Dalin E."/>
            <person name="Tice H."/>
            <person name="Bruce D."/>
            <person name="Goodwin L."/>
            <person name="Pitluck S."/>
            <person name="Sims D."/>
            <person name="Brettin T."/>
            <person name="Detter J.C."/>
            <person name="Han C."/>
            <person name="Larimer F."/>
            <person name="Land M."/>
            <person name="Hauser L."/>
            <person name="Kyrpides N."/>
            <person name="Ivanova N."/>
            <person name="Marx C.J."/>
            <person name="Richardson P."/>
        </authorList>
    </citation>
    <scope>NUCLEOTIDE SEQUENCE [LARGE SCALE GENOMIC DNA]</scope>
    <source>
        <strain evidence="3">LMG 21967 / CNCM I-2342 / ORS 2060</strain>
        <plasmid evidence="3">Plasmid pMNOD04</plasmid>
    </source>
</reference>
<keyword evidence="2" id="KW-0614">Plasmid</keyword>
<evidence type="ECO:0000259" key="1">
    <source>
        <dbReference type="Pfam" id="PF20605"/>
    </source>
</evidence>
<accession>B8IY18</accession>
<dbReference type="AlphaFoldDB" id="B8IY18"/>
<dbReference type="InterPro" id="IPR013321">
    <property type="entry name" value="Arc_rbn_hlx_hlx"/>
</dbReference>
<gene>
    <name evidence="2" type="ordered locus">Mnod_7715</name>
</gene>
<dbReference type="SUPFAM" id="SSF47598">
    <property type="entry name" value="Ribbon-helix-helix"/>
    <property type="match status" value="1"/>
</dbReference>
<dbReference type="Gene3D" id="1.10.1220.10">
    <property type="entry name" value="Met repressor-like"/>
    <property type="match status" value="1"/>
</dbReference>
<dbReference type="RefSeq" id="WP_015926865.1">
    <property type="nucleotide sequence ID" value="NC_011895.1"/>
</dbReference>